<evidence type="ECO:0000256" key="1">
    <source>
        <dbReference type="SAM" id="MobiDB-lite"/>
    </source>
</evidence>
<dbReference type="Gene3D" id="3.40.50.410">
    <property type="entry name" value="von Willebrand factor, type A domain"/>
    <property type="match status" value="1"/>
</dbReference>
<evidence type="ECO:0000259" key="2">
    <source>
        <dbReference type="PROSITE" id="PS50041"/>
    </source>
</evidence>
<dbReference type="InterPro" id="IPR050111">
    <property type="entry name" value="C-type_lectin/snaclec_domain"/>
</dbReference>
<accession>A0A914W4W2</accession>
<dbReference type="Pfam" id="PF00092">
    <property type="entry name" value="VWA"/>
    <property type="match status" value="1"/>
</dbReference>
<dbReference type="CDD" id="cd00037">
    <property type="entry name" value="CLECT"/>
    <property type="match status" value="1"/>
</dbReference>
<dbReference type="InterPro" id="IPR001304">
    <property type="entry name" value="C-type_lectin-like"/>
</dbReference>
<evidence type="ECO:0000313" key="4">
    <source>
        <dbReference type="Proteomes" id="UP000887566"/>
    </source>
</evidence>
<dbReference type="Gene3D" id="3.10.100.10">
    <property type="entry name" value="Mannose-Binding Protein A, subunit A"/>
    <property type="match status" value="1"/>
</dbReference>
<dbReference type="SUPFAM" id="SSF53300">
    <property type="entry name" value="vWA-like"/>
    <property type="match status" value="1"/>
</dbReference>
<dbReference type="SMART" id="SM00327">
    <property type="entry name" value="VWA"/>
    <property type="match status" value="1"/>
</dbReference>
<feature type="domain" description="C-type lectin" evidence="2">
    <location>
        <begin position="1"/>
        <end position="119"/>
    </location>
</feature>
<dbReference type="SMART" id="SM00034">
    <property type="entry name" value="CLECT"/>
    <property type="match status" value="1"/>
</dbReference>
<dbReference type="InterPro" id="IPR036465">
    <property type="entry name" value="vWFA_dom_sf"/>
</dbReference>
<dbReference type="PROSITE" id="PS50234">
    <property type="entry name" value="VWFA"/>
    <property type="match status" value="1"/>
</dbReference>
<evidence type="ECO:0000313" key="5">
    <source>
        <dbReference type="WBParaSite" id="PSAMB.scaffold3249size19094.g20835.t1"/>
    </source>
</evidence>
<proteinExistence type="predicted"/>
<dbReference type="InterPro" id="IPR016187">
    <property type="entry name" value="CTDL_fold"/>
</dbReference>
<evidence type="ECO:0000259" key="3">
    <source>
        <dbReference type="PROSITE" id="PS50234"/>
    </source>
</evidence>
<protein>
    <submittedName>
        <fullName evidence="5">Uncharacterized protein</fullName>
    </submittedName>
</protein>
<dbReference type="InterPro" id="IPR016186">
    <property type="entry name" value="C-type_lectin-like/link_sf"/>
</dbReference>
<feature type="region of interest" description="Disordered" evidence="1">
    <location>
        <begin position="129"/>
        <end position="163"/>
    </location>
</feature>
<dbReference type="SUPFAM" id="SSF56436">
    <property type="entry name" value="C-type lectin-like"/>
    <property type="match status" value="1"/>
</dbReference>
<reference evidence="5" key="1">
    <citation type="submission" date="2022-11" db="UniProtKB">
        <authorList>
            <consortium name="WormBaseParasite"/>
        </authorList>
    </citation>
    <scope>IDENTIFICATION</scope>
</reference>
<dbReference type="PROSITE" id="PS50041">
    <property type="entry name" value="C_TYPE_LECTIN_2"/>
    <property type="match status" value="1"/>
</dbReference>
<dbReference type="AlphaFoldDB" id="A0A914W4W2"/>
<name>A0A914W4W2_9BILA</name>
<dbReference type="Pfam" id="PF00059">
    <property type="entry name" value="Lectin_C"/>
    <property type="match status" value="1"/>
</dbReference>
<dbReference type="PANTHER" id="PTHR22803">
    <property type="entry name" value="MANNOSE, PHOSPHOLIPASE, LECTIN RECEPTOR RELATED"/>
    <property type="match status" value="1"/>
</dbReference>
<organism evidence="4 5">
    <name type="scientific">Plectus sambesii</name>
    <dbReference type="NCBI Taxonomy" id="2011161"/>
    <lineage>
        <taxon>Eukaryota</taxon>
        <taxon>Metazoa</taxon>
        <taxon>Ecdysozoa</taxon>
        <taxon>Nematoda</taxon>
        <taxon>Chromadorea</taxon>
        <taxon>Plectida</taxon>
        <taxon>Plectina</taxon>
        <taxon>Plectoidea</taxon>
        <taxon>Plectidae</taxon>
        <taxon>Plectus</taxon>
    </lineage>
</organism>
<sequence>MCYLIIASAKKNWTQAKEHCNSMALNVHLASVSTAFESVELNALTLNTDKISSCDQVWIGAYDSLVNGTFVWSDGTPFEYSIWQTGEPNLRHQCVSSSWNTSRSWKTTDCNTENCFICKSDTGLMPTTSTPTTSSPVYTTTTTLPQTTTTKTTGGAVTTTTTVPGPTPSSFAMLNLDLVIAIDASATMPIASFNEIVVFLKAVLLVPYTIGQGDPGTRVAIIDVPGNNGPLFPSNNLQSITNRAALMQALDNVSDYYDGSAGQLFIALLQEITRPDFLSAGYRTGITNHLLLYITGTSTFTDGNSAAAFGLAQAIRNHKTYGIIIIAYKAATINANVLQGIAGGADCVLQAATVDQLNQQGIPLIQSKTLAGQYCGM</sequence>
<dbReference type="InterPro" id="IPR002035">
    <property type="entry name" value="VWF_A"/>
</dbReference>
<dbReference type="Proteomes" id="UP000887566">
    <property type="component" value="Unplaced"/>
</dbReference>
<feature type="domain" description="VWFA" evidence="3">
    <location>
        <begin position="177"/>
        <end position="374"/>
    </location>
</feature>
<dbReference type="WBParaSite" id="PSAMB.scaffold3249size19094.g20835.t1">
    <property type="protein sequence ID" value="PSAMB.scaffold3249size19094.g20835.t1"/>
    <property type="gene ID" value="PSAMB.scaffold3249size19094.g20835"/>
</dbReference>
<keyword evidence="4" id="KW-1185">Reference proteome</keyword>